<dbReference type="EMBL" id="LS483476">
    <property type="protein sequence ID" value="SQI61524.1"/>
    <property type="molecule type" value="Genomic_DNA"/>
</dbReference>
<dbReference type="AlphaFoldDB" id="A0A2X4ZMA4"/>
<dbReference type="InterPro" id="IPR014916">
    <property type="entry name" value="KapB"/>
</dbReference>
<sequence length="132" mass="15229">MEVGQIVKAFNKTGTYIGEITDSRPETYTVRMLAVLTHPRQGDLHNPNQVDVPFFHERKALAFREQANIPLNMVHTFEDEIPHYPDSLQDAIRKLAEKLKAKPEDPFSIRSLEALNGVIKEYELMYSMKMNI</sequence>
<dbReference type="Proteomes" id="UP000249134">
    <property type="component" value="Chromosome 1"/>
</dbReference>
<gene>
    <name evidence="1" type="primary">kapB</name>
    <name evidence="1" type="ORF">NCTC4824_03268</name>
</gene>
<dbReference type="InterPro" id="IPR038080">
    <property type="entry name" value="KapB_sf"/>
</dbReference>
<name>A0A2X4ZMA4_LEDLE</name>
<keyword evidence="1" id="KW-0418">Kinase</keyword>
<evidence type="ECO:0000313" key="2">
    <source>
        <dbReference type="Proteomes" id="UP000249134"/>
    </source>
</evidence>
<dbReference type="SUPFAM" id="SSF141251">
    <property type="entry name" value="Kinase-associated protein B-like"/>
    <property type="match status" value="1"/>
</dbReference>
<dbReference type="SMART" id="SM01298">
    <property type="entry name" value="KapB"/>
    <property type="match status" value="1"/>
</dbReference>
<keyword evidence="2" id="KW-1185">Reference proteome</keyword>
<dbReference type="RefSeq" id="WP_411825164.1">
    <property type="nucleotide sequence ID" value="NZ_CBCSGM010000011.1"/>
</dbReference>
<reference evidence="1 2" key="1">
    <citation type="submission" date="2018-06" db="EMBL/GenBank/DDBJ databases">
        <authorList>
            <consortium name="Pathogen Informatics"/>
            <person name="Doyle S."/>
        </authorList>
    </citation>
    <scope>NUCLEOTIDE SEQUENCE [LARGE SCALE GENOMIC DNA]</scope>
    <source>
        <strain evidence="1 2">NCTC4824</strain>
    </source>
</reference>
<dbReference type="Gene3D" id="2.30.30.430">
    <property type="entry name" value="Kinase associated protein B domain"/>
    <property type="match status" value="1"/>
</dbReference>
<keyword evidence="1" id="KW-0808">Transferase</keyword>
<proteinExistence type="predicted"/>
<accession>A0A2X4ZMA4</accession>
<dbReference type="GO" id="GO:0016301">
    <property type="term" value="F:kinase activity"/>
    <property type="evidence" value="ECO:0007669"/>
    <property type="project" value="UniProtKB-KW"/>
</dbReference>
<evidence type="ECO:0000313" key="1">
    <source>
        <dbReference type="EMBL" id="SQI61524.1"/>
    </source>
</evidence>
<dbReference type="Pfam" id="PF08810">
    <property type="entry name" value="KapB"/>
    <property type="match status" value="1"/>
</dbReference>
<protein>
    <submittedName>
        <fullName evidence="1">Kinase-associated protein B</fullName>
    </submittedName>
</protein>
<dbReference type="KEGG" id="blen:NCTC4824_03268"/>
<organism evidence="1 2">
    <name type="scientific">Lederbergia lenta</name>
    <name type="common">Bacillus lentus</name>
    <dbReference type="NCBI Taxonomy" id="1467"/>
    <lineage>
        <taxon>Bacteria</taxon>
        <taxon>Bacillati</taxon>
        <taxon>Bacillota</taxon>
        <taxon>Bacilli</taxon>
        <taxon>Bacillales</taxon>
        <taxon>Bacillaceae</taxon>
        <taxon>Lederbergia</taxon>
    </lineage>
</organism>
<dbReference type="STRING" id="1348624.GCA_001591545_04108"/>